<proteinExistence type="predicted"/>
<dbReference type="AlphaFoldDB" id="A0A4P6XN08"/>
<evidence type="ECO:0000256" key="1">
    <source>
        <dbReference type="SAM" id="MobiDB-lite"/>
    </source>
</evidence>
<reference evidence="3" key="1">
    <citation type="submission" date="2019-03" db="EMBL/GenBank/DDBJ databases">
        <title>Snf2 controls pulcherriminic acid biosynthesis and connects pigmentation and antifungal activity of the yeast Metschnikowia pulcherrima.</title>
        <authorList>
            <person name="Gore-Lloyd D."/>
            <person name="Sumann I."/>
            <person name="Brachmann A.O."/>
            <person name="Schneeberger K."/>
            <person name="Ortiz-Merino R.A."/>
            <person name="Moreno-Beltran M."/>
            <person name="Schlaefli M."/>
            <person name="Kirner P."/>
            <person name="Santos Kron A."/>
            <person name="Wolfe K.H."/>
            <person name="Piel J."/>
            <person name="Ahrens C.H."/>
            <person name="Henk D."/>
            <person name="Freimoser F.M."/>
        </authorList>
    </citation>
    <scope>NUCLEOTIDE SEQUENCE [LARGE SCALE GENOMIC DNA]</scope>
    <source>
        <strain evidence="3">APC 1.2</strain>
    </source>
</reference>
<keyword evidence="3" id="KW-1185">Reference proteome</keyword>
<name>A0A4P6XN08_9ASCO</name>
<gene>
    <name evidence="2" type="ORF">METSCH_B08530</name>
</gene>
<dbReference type="Proteomes" id="UP000292447">
    <property type="component" value="Chromosome II"/>
</dbReference>
<organism evidence="2 3">
    <name type="scientific">Metschnikowia aff. pulcherrima</name>
    <dbReference type="NCBI Taxonomy" id="2163413"/>
    <lineage>
        <taxon>Eukaryota</taxon>
        <taxon>Fungi</taxon>
        <taxon>Dikarya</taxon>
        <taxon>Ascomycota</taxon>
        <taxon>Saccharomycotina</taxon>
        <taxon>Pichiomycetes</taxon>
        <taxon>Metschnikowiaceae</taxon>
        <taxon>Metschnikowia</taxon>
    </lineage>
</organism>
<evidence type="ECO:0000313" key="3">
    <source>
        <dbReference type="Proteomes" id="UP000292447"/>
    </source>
</evidence>
<feature type="region of interest" description="Disordered" evidence="1">
    <location>
        <begin position="269"/>
        <end position="310"/>
    </location>
</feature>
<sequence>MARSTSASTTSATPTETFSDLMSKFMTHSPLSDLTWKQKDTPAEYSLDATLYASQQVMSPVKRGDELTDYKLEKHTAQVFPDFYYQFIRNFSKRSCINAAYCDRDLIAFKAAFEGPENDIRRVMASVKSDFADAFKNALGASFDDEYESAFFDRTYVETQFVKRLIELKEWPEFGIRQNVVTDEALSGNVKPYVWFLKAFNFTDTEIWMLVYPLLINGCLSRKDKITFKKKMEICQNKDGTLLDNINEFIDYLVLKKLFVKANQAQVPTTGYVPKENNPDPSKTLLDGNSKVRRDSDGEEELPLEENSNA</sequence>
<protein>
    <submittedName>
        <fullName evidence="2">Uncharacterized protein</fullName>
    </submittedName>
</protein>
<dbReference type="EMBL" id="CP034457">
    <property type="protein sequence ID" value="QBM87646.1"/>
    <property type="molecule type" value="Genomic_DNA"/>
</dbReference>
<evidence type="ECO:0000313" key="2">
    <source>
        <dbReference type="EMBL" id="QBM87646.1"/>
    </source>
</evidence>
<accession>A0A4P6XN08</accession>